<evidence type="ECO:0000313" key="7">
    <source>
        <dbReference type="EMBL" id="KAG8371337.1"/>
    </source>
</evidence>
<keyword evidence="2 4" id="KW-0863">Zinc-finger</keyword>
<reference evidence="7" key="1">
    <citation type="submission" date="2019-10" db="EMBL/GenBank/DDBJ databases">
        <authorList>
            <person name="Zhang R."/>
            <person name="Pan Y."/>
            <person name="Wang J."/>
            <person name="Ma R."/>
            <person name="Yu S."/>
        </authorList>
    </citation>
    <scope>NUCLEOTIDE SEQUENCE</scope>
    <source>
        <strain evidence="7">LA-IB0</strain>
        <tissue evidence="7">Leaf</tissue>
    </source>
</reference>
<feature type="domain" description="SWIM-type" evidence="6">
    <location>
        <begin position="566"/>
        <end position="598"/>
    </location>
</feature>
<feature type="compositionally biased region" description="Acidic residues" evidence="5">
    <location>
        <begin position="160"/>
        <end position="169"/>
    </location>
</feature>
<evidence type="ECO:0000256" key="2">
    <source>
        <dbReference type="ARBA" id="ARBA00022771"/>
    </source>
</evidence>
<dbReference type="PANTHER" id="PTHR31973:SF187">
    <property type="entry name" value="MUTATOR TRANSPOSASE MUDRA PROTEIN"/>
    <property type="match status" value="1"/>
</dbReference>
<organism evidence="7 8">
    <name type="scientific">Buddleja alternifolia</name>
    <dbReference type="NCBI Taxonomy" id="168488"/>
    <lineage>
        <taxon>Eukaryota</taxon>
        <taxon>Viridiplantae</taxon>
        <taxon>Streptophyta</taxon>
        <taxon>Embryophyta</taxon>
        <taxon>Tracheophyta</taxon>
        <taxon>Spermatophyta</taxon>
        <taxon>Magnoliopsida</taxon>
        <taxon>eudicotyledons</taxon>
        <taxon>Gunneridae</taxon>
        <taxon>Pentapetalae</taxon>
        <taxon>asterids</taxon>
        <taxon>lamiids</taxon>
        <taxon>Lamiales</taxon>
        <taxon>Scrophulariaceae</taxon>
        <taxon>Buddlejeae</taxon>
        <taxon>Buddleja</taxon>
    </lineage>
</organism>
<dbReference type="SMART" id="SM00575">
    <property type="entry name" value="ZnF_PMZ"/>
    <property type="match status" value="1"/>
</dbReference>
<dbReference type="AlphaFoldDB" id="A0AAV6WSB8"/>
<protein>
    <recommendedName>
        <fullName evidence="6">SWIM-type domain-containing protein</fullName>
    </recommendedName>
</protein>
<dbReference type="PROSITE" id="PS50966">
    <property type="entry name" value="ZF_SWIM"/>
    <property type="match status" value="1"/>
</dbReference>
<proteinExistence type="predicted"/>
<keyword evidence="1" id="KW-0479">Metal-binding</keyword>
<evidence type="ECO:0000256" key="1">
    <source>
        <dbReference type="ARBA" id="ARBA00022723"/>
    </source>
</evidence>
<evidence type="ECO:0000259" key="6">
    <source>
        <dbReference type="PROSITE" id="PS50966"/>
    </source>
</evidence>
<dbReference type="InterPro" id="IPR007527">
    <property type="entry name" value="Znf_SWIM"/>
</dbReference>
<dbReference type="EMBL" id="WHWC01000013">
    <property type="protein sequence ID" value="KAG8371337.1"/>
    <property type="molecule type" value="Genomic_DNA"/>
</dbReference>
<dbReference type="Proteomes" id="UP000826271">
    <property type="component" value="Unassembled WGS sequence"/>
</dbReference>
<keyword evidence="8" id="KW-1185">Reference proteome</keyword>
<gene>
    <name evidence="7" type="ORF">BUALT_Bualt13G0077200</name>
</gene>
<name>A0AAV6WSB8_9LAMI</name>
<feature type="region of interest" description="Disordered" evidence="5">
    <location>
        <begin position="155"/>
        <end position="184"/>
    </location>
</feature>
<dbReference type="PANTHER" id="PTHR31973">
    <property type="entry name" value="POLYPROTEIN, PUTATIVE-RELATED"/>
    <property type="match status" value="1"/>
</dbReference>
<sequence length="693" mass="80555">MINVEPYLFAGEIPKLQGVIPLYEELIDIENDEELRMVMDMFTDTGHEVIKLKFQMEMGNLASQSTQLKDVHQEPVSNASLPPEVETLHGDKVVDFNVSLTEQDMNAFEALHEDRGPVRSALVPLWTMNALPKTLEELNWRDNYNIPDDGLDTNYVADANDGDSEDDLSEYSSSDNDNFKSLSDLDETNKDALGALSDEIMRNYFQQKDESISELDVGVTFDDVYHFRRVMKEFAIHEDFPLEKIKLHFRSKTYNPDHTCDPFGKGSKDASAKWIAEKMKDEFESNLFTDVNTISMNLKKRNALRRQDDRIFIKLKCEGLDISNPLSSCRFERLFVCFPAQRDGFKYGCHPFIGIDGCFLKGPYGGQLLVATVMDANFGIFPLAFMFAETESEATWGEKNIPIASNRYCARHRYNNFKAKYPGPKLRFLFWKAVRATNITDFKMIMDEIKSVNEEASQWLLRDDPKHWSLHAFDIHVKADHVTNSMTESFNGWICKIRQLPLLSLMEALRRKCMKRFRSRFEKGTTWESNIHPEVRKKFNLARRAVRHIYGLSNGDEYEVDDDKTYIMSLSQKTCQCREWQLCGIPCKHAMACIYNKQADPLDFVHPYFSKEAYLRTYKDKIPIVPDKIHWPEVKHPLILSPIKMRGKDKQGKDKQTWRGRPFLNRRREADEPPKKRKRSNVVHYSKMHKNES</sequence>
<dbReference type="Pfam" id="PF04434">
    <property type="entry name" value="SWIM"/>
    <property type="match status" value="1"/>
</dbReference>
<evidence type="ECO:0000313" key="8">
    <source>
        <dbReference type="Proteomes" id="UP000826271"/>
    </source>
</evidence>
<dbReference type="GO" id="GO:0008270">
    <property type="term" value="F:zinc ion binding"/>
    <property type="evidence" value="ECO:0007669"/>
    <property type="project" value="UniProtKB-KW"/>
</dbReference>
<evidence type="ECO:0000256" key="5">
    <source>
        <dbReference type="SAM" id="MobiDB-lite"/>
    </source>
</evidence>
<keyword evidence="3" id="KW-0862">Zinc</keyword>
<feature type="region of interest" description="Disordered" evidence="5">
    <location>
        <begin position="646"/>
        <end position="693"/>
    </location>
</feature>
<evidence type="ECO:0000256" key="4">
    <source>
        <dbReference type="PROSITE-ProRule" id="PRU00325"/>
    </source>
</evidence>
<evidence type="ECO:0000256" key="3">
    <source>
        <dbReference type="ARBA" id="ARBA00022833"/>
    </source>
</evidence>
<dbReference type="InterPro" id="IPR006564">
    <property type="entry name" value="Znf_PMZ"/>
</dbReference>
<feature type="compositionally biased region" description="Basic and acidic residues" evidence="5">
    <location>
        <begin position="646"/>
        <end position="657"/>
    </location>
</feature>
<accession>A0AAV6WSB8</accession>
<comment type="caution">
    <text evidence="7">The sequence shown here is derived from an EMBL/GenBank/DDBJ whole genome shotgun (WGS) entry which is preliminary data.</text>
</comment>